<sequence length="285" mass="33139">MLQSLFKDCPEKAFQFVKSLCLGGQNINRFQTWQLMEFVELCSEHDCPDLLEKLSGYNLSYNLSAKIAAHKAFIGVKSGEWTVPDKDDRRFFHLTMLQLAGIVATQKDSSYAKKLIKLAEAQYNPYYLEFTYVCLIVMGYNKKIPYILSQKLTDQNVANIRASVYRTAFDADSLITADKTMRAVKTTSLKWQITLNFYLFRQAIYLVSSKRCLSALYDYLLEQFNRINPEENYPETKDWLDLLTDAHKSGNFATIDLECEKLRQQKKKRFQKTRSSNDELATFFD</sequence>
<reference evidence="1" key="1">
    <citation type="submission" date="2020-04" db="EMBL/GenBank/DDBJ databases">
        <authorList>
            <person name="Neveu A P."/>
        </authorList>
    </citation>
    <scope>NUCLEOTIDE SEQUENCE</scope>
    <source>
        <tissue evidence="1">Whole embryo</tissue>
    </source>
</reference>
<proteinExistence type="evidence at transcript level"/>
<organism evidence="1">
    <name type="scientific">Phallusia mammillata</name>
    <dbReference type="NCBI Taxonomy" id="59560"/>
    <lineage>
        <taxon>Eukaryota</taxon>
        <taxon>Metazoa</taxon>
        <taxon>Chordata</taxon>
        <taxon>Tunicata</taxon>
        <taxon>Ascidiacea</taxon>
        <taxon>Phlebobranchia</taxon>
        <taxon>Ascidiidae</taxon>
        <taxon>Phallusia</taxon>
    </lineage>
</organism>
<dbReference type="GO" id="GO:0016829">
    <property type="term" value="F:lyase activity"/>
    <property type="evidence" value="ECO:0007669"/>
    <property type="project" value="UniProtKB-KW"/>
</dbReference>
<gene>
    <name evidence="1" type="primary">Aplf-001</name>
</gene>
<protein>
    <submittedName>
        <fullName evidence="1">DNA-(Apurinic or apyrimidinic site) lyase-like</fullName>
    </submittedName>
</protein>
<dbReference type="AlphaFoldDB" id="A0A6F9D6S9"/>
<keyword evidence="1" id="KW-0456">Lyase</keyword>
<evidence type="ECO:0000313" key="1">
    <source>
        <dbReference type="EMBL" id="CAB3222518.1"/>
    </source>
</evidence>
<name>A0A6F9D6S9_9ASCI</name>
<dbReference type="EMBL" id="LR782977">
    <property type="protein sequence ID" value="CAB3222518.1"/>
    <property type="molecule type" value="mRNA"/>
</dbReference>
<accession>A0A6F9D6S9</accession>